<gene>
    <name evidence="2" type="ORF">EWM64_g2789</name>
</gene>
<feature type="region of interest" description="Disordered" evidence="1">
    <location>
        <begin position="1"/>
        <end position="36"/>
    </location>
</feature>
<dbReference type="Proteomes" id="UP000298061">
    <property type="component" value="Unassembled WGS sequence"/>
</dbReference>
<evidence type="ECO:0000313" key="3">
    <source>
        <dbReference type="Proteomes" id="UP000298061"/>
    </source>
</evidence>
<dbReference type="OrthoDB" id="2013972at2759"/>
<proteinExistence type="predicted"/>
<name>A0A4Z0A4G9_9AGAM</name>
<reference evidence="2 3" key="1">
    <citation type="submission" date="2019-02" db="EMBL/GenBank/DDBJ databases">
        <title>Genome sequencing of the rare red list fungi Hericium alpestre (H. flagellum).</title>
        <authorList>
            <person name="Buettner E."/>
            <person name="Kellner H."/>
        </authorList>
    </citation>
    <scope>NUCLEOTIDE SEQUENCE [LARGE SCALE GENOMIC DNA]</scope>
    <source>
        <strain evidence="2 3">DSM 108284</strain>
    </source>
</reference>
<feature type="compositionally biased region" description="Basic and acidic residues" evidence="1">
    <location>
        <begin position="206"/>
        <end position="229"/>
    </location>
</feature>
<feature type="region of interest" description="Disordered" evidence="1">
    <location>
        <begin position="193"/>
        <end position="229"/>
    </location>
</feature>
<evidence type="ECO:0000313" key="2">
    <source>
        <dbReference type="EMBL" id="TFY81223.1"/>
    </source>
</evidence>
<keyword evidence="3" id="KW-1185">Reference proteome</keyword>
<protein>
    <submittedName>
        <fullName evidence="2">Uncharacterized protein</fullName>
    </submittedName>
</protein>
<comment type="caution">
    <text evidence="2">The sequence shown here is derived from an EMBL/GenBank/DDBJ whole genome shotgun (WGS) entry which is preliminary data.</text>
</comment>
<feature type="compositionally biased region" description="Polar residues" evidence="1">
    <location>
        <begin position="1"/>
        <end position="10"/>
    </location>
</feature>
<dbReference type="EMBL" id="SFCI01000236">
    <property type="protein sequence ID" value="TFY81223.1"/>
    <property type="molecule type" value="Genomic_DNA"/>
</dbReference>
<dbReference type="AlphaFoldDB" id="A0A4Z0A4G9"/>
<evidence type="ECO:0000256" key="1">
    <source>
        <dbReference type="SAM" id="MobiDB-lite"/>
    </source>
</evidence>
<organism evidence="2 3">
    <name type="scientific">Hericium alpestre</name>
    <dbReference type="NCBI Taxonomy" id="135208"/>
    <lineage>
        <taxon>Eukaryota</taxon>
        <taxon>Fungi</taxon>
        <taxon>Dikarya</taxon>
        <taxon>Basidiomycota</taxon>
        <taxon>Agaricomycotina</taxon>
        <taxon>Agaricomycetes</taxon>
        <taxon>Russulales</taxon>
        <taxon>Hericiaceae</taxon>
        <taxon>Hericium</taxon>
    </lineage>
</organism>
<dbReference type="STRING" id="135208.A0A4Z0A4G9"/>
<sequence>MKTPTSTENPSRVLLEGQELDQYAPPRPYELDRGENPLDHSKLKAAWEEMLSERFLTSQVTSVLPLYLSTIFQDYRAIPSLDILLPPRGSSVAPLSNSGCRRFSDDGSASAVEQLVNPMLYRHLGQATVKEEPDTSSVFTGSDAPYQFMSSWAPMHLARMVAMIKSCKENIWMTYEKLYGEGPAVVDNEEVRVRQKEQPKGPQPGEELKPVEEKPKTIPKDKNDKTTTRDDFETAWFNWERYDSASLASFLRTSDSRRYSAT</sequence>
<accession>A0A4Z0A4G9</accession>